<reference evidence="7 8" key="1">
    <citation type="submission" date="2023-04" db="EMBL/GenBank/DDBJ databases">
        <title>Genome of Basidiobolus ranarum AG-B5.</title>
        <authorList>
            <person name="Stajich J.E."/>
            <person name="Carter-House D."/>
            <person name="Gryganskyi A."/>
        </authorList>
    </citation>
    <scope>NUCLEOTIDE SEQUENCE [LARGE SCALE GENOMIC DNA]</scope>
    <source>
        <strain evidence="7 8">AG-B5</strain>
    </source>
</reference>
<proteinExistence type="predicted"/>
<evidence type="ECO:0000256" key="3">
    <source>
        <dbReference type="ARBA" id="ARBA00022989"/>
    </source>
</evidence>
<comment type="caution">
    <text evidence="7">The sequence shown here is derived from an EMBL/GenBank/DDBJ whole genome shotgun (WGS) entry which is preliminary data.</text>
</comment>
<feature type="transmembrane region" description="Helical" evidence="5">
    <location>
        <begin position="71"/>
        <end position="90"/>
    </location>
</feature>
<evidence type="ECO:0000313" key="7">
    <source>
        <dbReference type="EMBL" id="KAK9719956.1"/>
    </source>
</evidence>
<organism evidence="7 8">
    <name type="scientific">Basidiobolus ranarum</name>
    <dbReference type="NCBI Taxonomy" id="34480"/>
    <lineage>
        <taxon>Eukaryota</taxon>
        <taxon>Fungi</taxon>
        <taxon>Fungi incertae sedis</taxon>
        <taxon>Zoopagomycota</taxon>
        <taxon>Entomophthoromycotina</taxon>
        <taxon>Basidiobolomycetes</taxon>
        <taxon>Basidiobolales</taxon>
        <taxon>Basidiobolaceae</taxon>
        <taxon>Basidiobolus</taxon>
    </lineage>
</organism>
<gene>
    <name evidence="7" type="ORF">K7432_004475</name>
</gene>
<dbReference type="InterPro" id="IPR037185">
    <property type="entry name" value="EmrE-like"/>
</dbReference>
<evidence type="ECO:0000256" key="1">
    <source>
        <dbReference type="ARBA" id="ARBA00004141"/>
    </source>
</evidence>
<sequence length="140" mass="15374">MMSAPFFAAFATSIHTLLAILLGGLTAFLMVSAEFMLISRTSVVTLSVAGIFKEVITIFVSIVTFGDTVTGVNIAGLCVTLFGIGLYNWLKIHQMNLKNADPEYSKINQVGLGDDRVFSANATTEWDEETLEMTRTRWNL</sequence>
<dbReference type="Proteomes" id="UP001479436">
    <property type="component" value="Unassembled WGS sequence"/>
</dbReference>
<dbReference type="PANTHER" id="PTHR11132">
    <property type="entry name" value="SOLUTE CARRIER FAMILY 35"/>
    <property type="match status" value="1"/>
</dbReference>
<name>A0ABR2W4K0_9FUNG</name>
<feature type="transmembrane region" description="Helical" evidence="5">
    <location>
        <begin position="43"/>
        <end position="65"/>
    </location>
</feature>
<dbReference type="Pfam" id="PF03151">
    <property type="entry name" value="TPT"/>
    <property type="match status" value="1"/>
</dbReference>
<comment type="subcellular location">
    <subcellularLocation>
        <location evidence="1">Membrane</location>
        <topology evidence="1">Multi-pass membrane protein</topology>
    </subcellularLocation>
</comment>
<dbReference type="InterPro" id="IPR050186">
    <property type="entry name" value="TPT_transporter"/>
</dbReference>
<feature type="transmembrane region" description="Helical" evidence="5">
    <location>
        <begin position="6"/>
        <end position="31"/>
    </location>
</feature>
<keyword evidence="3 5" id="KW-1133">Transmembrane helix</keyword>
<dbReference type="SUPFAM" id="SSF103481">
    <property type="entry name" value="Multidrug resistance efflux transporter EmrE"/>
    <property type="match status" value="1"/>
</dbReference>
<evidence type="ECO:0000256" key="4">
    <source>
        <dbReference type="ARBA" id="ARBA00023136"/>
    </source>
</evidence>
<keyword evidence="2 5" id="KW-0812">Transmembrane</keyword>
<keyword evidence="4 5" id="KW-0472">Membrane</keyword>
<protein>
    <recommendedName>
        <fullName evidence="6">Sugar phosphate transporter domain-containing protein</fullName>
    </recommendedName>
</protein>
<feature type="domain" description="Sugar phosphate transporter" evidence="6">
    <location>
        <begin position="15"/>
        <end position="88"/>
    </location>
</feature>
<evidence type="ECO:0000256" key="2">
    <source>
        <dbReference type="ARBA" id="ARBA00022692"/>
    </source>
</evidence>
<evidence type="ECO:0000256" key="5">
    <source>
        <dbReference type="SAM" id="Phobius"/>
    </source>
</evidence>
<dbReference type="InterPro" id="IPR004853">
    <property type="entry name" value="Sugar_P_trans_dom"/>
</dbReference>
<evidence type="ECO:0000259" key="6">
    <source>
        <dbReference type="Pfam" id="PF03151"/>
    </source>
</evidence>
<evidence type="ECO:0000313" key="8">
    <source>
        <dbReference type="Proteomes" id="UP001479436"/>
    </source>
</evidence>
<dbReference type="EMBL" id="JASJQH010007030">
    <property type="protein sequence ID" value="KAK9719956.1"/>
    <property type="molecule type" value="Genomic_DNA"/>
</dbReference>
<accession>A0ABR2W4K0</accession>
<keyword evidence="8" id="KW-1185">Reference proteome</keyword>